<evidence type="ECO:0000256" key="9">
    <source>
        <dbReference type="PROSITE-ProRule" id="PRU00433"/>
    </source>
</evidence>
<dbReference type="InterPro" id="IPR009056">
    <property type="entry name" value="Cyt_c-like_dom"/>
</dbReference>
<dbReference type="PROSITE" id="PS00149">
    <property type="entry name" value="SULFATASE_2"/>
    <property type="match status" value="1"/>
</dbReference>
<keyword evidence="6" id="KW-0106">Calcium</keyword>
<keyword evidence="5 12" id="KW-0378">Hydrolase</keyword>
<protein>
    <submittedName>
        <fullName evidence="12">Sulfatase-like hydrolase/transferase</fullName>
    </submittedName>
</protein>
<evidence type="ECO:0000313" key="12">
    <source>
        <dbReference type="EMBL" id="TXS92526.1"/>
    </source>
</evidence>
<dbReference type="Gene3D" id="2.120.10.30">
    <property type="entry name" value="TolB, C-terminal domain"/>
    <property type="match status" value="1"/>
</dbReference>
<name>A0A5C8ZVQ4_9GAMM</name>
<evidence type="ECO:0000256" key="1">
    <source>
        <dbReference type="ARBA" id="ARBA00008779"/>
    </source>
</evidence>
<sequence length="949" mass="104237">MKLTRSLWIATTGLLLLGAITLGVYLWLDPGDRDSARLNEAIATKNAELRGKKKRAAGQPKPYQGDLDSLASLNVRNATFEVVYKGLKYPWAMEFTPDGRLLITEFSQGLLWLDPVSGETTRIKGLPQFANGKGQLGLMDVALHPDFANNGIVYLSHAVASPEQPALHATAVTRAVLRQDTLHDVQQIFVSLPYEKSNSNLGGALAFDSQGLLYIGTGDRSNDLGAQDGQSLNGKIIRLTAEGEVPADNPFIGNDSIDDRIYALGVRNPQGLDVDPLTGKVYEAEHGPMGGDEVNVVEAGANYGWPLITYGANYNTQLKGIGTERAGLSQPLYYYLPSIAISPLAVYRGELFPEWQGHLLVGALKGAQISMLDLQDGKVISAQTLLSEIKDRVRDIKVASDGSIYVLLQRSGRVMRLGRSFDEEAVEQPEERAGATVYRFSCATCHNGQVEGIPSLKDREAWSKRAEKGFDQLLYNVREGFGAMPEKGFCDNCSDEELAAAIRFMLDKSIGKEQRQAIEKKPPNFVVIIADDMSADDLGTYGNTFVETPNIDSLANAGLRYDNMFLATASCSASRASLLTGKYPQSNGLTKLHGYLPEDQSTLGLLLRNEGYYTASIGKWHIGSRVVGQFDKVVNESDSPGSQQWLSSLRERPRDKPFFFWLASRDPHRPWQLLPTDPVEPLDTASIVVPPGFVDGPGTRKQLANYYGEVRRFDHDVGRVVSELRAQGVLDQTMIVVMADNGRPFFRAKTGLYDAGIRTPFVVHWPGGITEAGHRDQLLSGIDLAPTLLDLAGVNSLPDDIEGRSFRASLNNPTSTLRRYVFAERNEHARPFHERAVRSLDYLYKENQFPLHGDCAPGAIQTGSAEFREYRAAYEQGKLAPEMDDCFAAERATVELRAVDANGVAGGPNLAEDPAYRDVRESMAGELAQWRKAVGDRDYQPPTLATDLQ</sequence>
<dbReference type="GO" id="GO:0004065">
    <property type="term" value="F:arylsulfatase activity"/>
    <property type="evidence" value="ECO:0007669"/>
    <property type="project" value="TreeGrafter"/>
</dbReference>
<dbReference type="GO" id="GO:0016740">
    <property type="term" value="F:transferase activity"/>
    <property type="evidence" value="ECO:0007669"/>
    <property type="project" value="UniProtKB-KW"/>
</dbReference>
<evidence type="ECO:0000256" key="8">
    <source>
        <dbReference type="ARBA" id="ARBA00023004"/>
    </source>
</evidence>
<dbReference type="InterPro" id="IPR000917">
    <property type="entry name" value="Sulfatase_N"/>
</dbReference>
<dbReference type="InterPro" id="IPR011041">
    <property type="entry name" value="Quinoprot_gluc/sorb_DH_b-prop"/>
</dbReference>
<dbReference type="Gene3D" id="1.10.760.10">
    <property type="entry name" value="Cytochrome c-like domain"/>
    <property type="match status" value="1"/>
</dbReference>
<dbReference type="Proteomes" id="UP000321933">
    <property type="component" value="Unassembled WGS sequence"/>
</dbReference>
<keyword evidence="10" id="KW-1133">Transmembrane helix</keyword>
<dbReference type="GO" id="GO:0009055">
    <property type="term" value="F:electron transfer activity"/>
    <property type="evidence" value="ECO:0007669"/>
    <property type="project" value="InterPro"/>
</dbReference>
<evidence type="ECO:0000256" key="4">
    <source>
        <dbReference type="ARBA" id="ARBA00022723"/>
    </source>
</evidence>
<evidence type="ECO:0000256" key="6">
    <source>
        <dbReference type="ARBA" id="ARBA00022837"/>
    </source>
</evidence>
<evidence type="ECO:0000256" key="3">
    <source>
        <dbReference type="ARBA" id="ARBA00022617"/>
    </source>
</evidence>
<dbReference type="Pfam" id="PF13442">
    <property type="entry name" value="Cytochrome_CBB3"/>
    <property type="match status" value="1"/>
</dbReference>
<dbReference type="InterPro" id="IPR011042">
    <property type="entry name" value="6-blade_b-propeller_TolB-like"/>
</dbReference>
<dbReference type="Pfam" id="PF00884">
    <property type="entry name" value="Sulfatase"/>
    <property type="match status" value="1"/>
</dbReference>
<organism evidence="12 13">
    <name type="scientific">Parahaliea aestuarii</name>
    <dbReference type="NCBI Taxonomy" id="1852021"/>
    <lineage>
        <taxon>Bacteria</taxon>
        <taxon>Pseudomonadati</taxon>
        <taxon>Pseudomonadota</taxon>
        <taxon>Gammaproteobacteria</taxon>
        <taxon>Cellvibrionales</taxon>
        <taxon>Halieaceae</taxon>
        <taxon>Parahaliea</taxon>
    </lineage>
</organism>
<proteinExistence type="inferred from homology"/>
<dbReference type="PANTHER" id="PTHR42693:SF53">
    <property type="entry name" value="ENDO-4-O-SULFATASE"/>
    <property type="match status" value="1"/>
</dbReference>
<keyword evidence="7" id="KW-0249">Electron transport</keyword>
<dbReference type="PROSITE" id="PS51007">
    <property type="entry name" value="CYTC"/>
    <property type="match status" value="1"/>
</dbReference>
<reference evidence="12 13" key="1">
    <citation type="submission" date="2019-08" db="EMBL/GenBank/DDBJ databases">
        <title>Parahaliea maris sp. nov., isolated from the surface seawater.</title>
        <authorList>
            <person name="Liu Y."/>
        </authorList>
    </citation>
    <scope>NUCLEOTIDE SEQUENCE [LARGE SCALE GENOMIC DNA]</scope>
    <source>
        <strain evidence="12 13">S2-26</strain>
    </source>
</reference>
<evidence type="ECO:0000256" key="5">
    <source>
        <dbReference type="ARBA" id="ARBA00022801"/>
    </source>
</evidence>
<dbReference type="InterPro" id="IPR017850">
    <property type="entry name" value="Alkaline_phosphatase_core_sf"/>
</dbReference>
<dbReference type="GO" id="GO:0020037">
    <property type="term" value="F:heme binding"/>
    <property type="evidence" value="ECO:0007669"/>
    <property type="project" value="InterPro"/>
</dbReference>
<evidence type="ECO:0000313" key="13">
    <source>
        <dbReference type="Proteomes" id="UP000321933"/>
    </source>
</evidence>
<dbReference type="InterPro" id="IPR036909">
    <property type="entry name" value="Cyt_c-like_dom_sf"/>
</dbReference>
<keyword evidence="10" id="KW-0472">Membrane</keyword>
<dbReference type="CDD" id="cd16027">
    <property type="entry name" value="SGSH"/>
    <property type="match status" value="1"/>
</dbReference>
<feature type="domain" description="Cytochrome c" evidence="11">
    <location>
        <begin position="429"/>
        <end position="509"/>
    </location>
</feature>
<dbReference type="PRINTS" id="PR00607">
    <property type="entry name" value="CYTCHROMECIE"/>
</dbReference>
<keyword evidence="12" id="KW-0808">Transferase</keyword>
<comment type="caution">
    <text evidence="12">The sequence shown here is derived from an EMBL/GenBank/DDBJ whole genome shotgun (WGS) entry which is preliminary data.</text>
</comment>
<dbReference type="SUPFAM" id="SSF53649">
    <property type="entry name" value="Alkaline phosphatase-like"/>
    <property type="match status" value="1"/>
</dbReference>
<evidence type="ECO:0000256" key="10">
    <source>
        <dbReference type="SAM" id="Phobius"/>
    </source>
</evidence>
<keyword evidence="13" id="KW-1185">Reference proteome</keyword>
<dbReference type="AlphaFoldDB" id="A0A5C8ZVQ4"/>
<keyword evidence="2" id="KW-0813">Transport</keyword>
<dbReference type="Pfam" id="PF07995">
    <property type="entry name" value="GSDH"/>
    <property type="match status" value="1"/>
</dbReference>
<keyword evidence="8 9" id="KW-0408">Iron</keyword>
<comment type="similarity">
    <text evidence="1">Belongs to the sulfatase family.</text>
</comment>
<dbReference type="EMBL" id="VRYZ01000003">
    <property type="protein sequence ID" value="TXS92526.1"/>
    <property type="molecule type" value="Genomic_DNA"/>
</dbReference>
<dbReference type="InterPro" id="IPR002323">
    <property type="entry name" value="Cyt_CIE"/>
</dbReference>
<dbReference type="InterPro" id="IPR024607">
    <property type="entry name" value="Sulfatase_CS"/>
</dbReference>
<evidence type="ECO:0000256" key="2">
    <source>
        <dbReference type="ARBA" id="ARBA00022448"/>
    </source>
</evidence>
<dbReference type="InterPro" id="IPR012938">
    <property type="entry name" value="Glc/Sorbosone_DH"/>
</dbReference>
<dbReference type="GO" id="GO:0005506">
    <property type="term" value="F:iron ion binding"/>
    <property type="evidence" value="ECO:0007669"/>
    <property type="project" value="InterPro"/>
</dbReference>
<dbReference type="OrthoDB" id="188778at2"/>
<evidence type="ECO:0000256" key="7">
    <source>
        <dbReference type="ARBA" id="ARBA00022982"/>
    </source>
</evidence>
<gene>
    <name evidence="12" type="ORF">FVW59_08905</name>
</gene>
<dbReference type="RefSeq" id="WP_148063897.1">
    <property type="nucleotide sequence ID" value="NZ_VRYZ01000003.1"/>
</dbReference>
<dbReference type="Gene3D" id="3.40.720.10">
    <property type="entry name" value="Alkaline Phosphatase, subunit A"/>
    <property type="match status" value="1"/>
</dbReference>
<keyword evidence="3 9" id="KW-0349">Heme</keyword>
<keyword evidence="4 9" id="KW-0479">Metal-binding</keyword>
<dbReference type="PANTHER" id="PTHR42693">
    <property type="entry name" value="ARYLSULFATASE FAMILY MEMBER"/>
    <property type="match status" value="1"/>
</dbReference>
<dbReference type="InterPro" id="IPR050738">
    <property type="entry name" value="Sulfatase"/>
</dbReference>
<dbReference type="SUPFAM" id="SSF46626">
    <property type="entry name" value="Cytochrome c"/>
    <property type="match status" value="1"/>
</dbReference>
<keyword evidence="10" id="KW-0812">Transmembrane</keyword>
<dbReference type="SUPFAM" id="SSF50952">
    <property type="entry name" value="Soluble quinoprotein glucose dehydrogenase"/>
    <property type="match status" value="1"/>
</dbReference>
<feature type="transmembrane region" description="Helical" evidence="10">
    <location>
        <begin position="7"/>
        <end position="28"/>
    </location>
</feature>
<accession>A0A5C8ZVQ4</accession>
<evidence type="ECO:0000259" key="11">
    <source>
        <dbReference type="PROSITE" id="PS51007"/>
    </source>
</evidence>